<dbReference type="OrthoDB" id="1634742at2759"/>
<evidence type="ECO:0000313" key="9">
    <source>
        <dbReference type="Proteomes" id="UP000015453"/>
    </source>
</evidence>
<evidence type="ECO:0000256" key="5">
    <source>
        <dbReference type="SAM" id="MobiDB-lite"/>
    </source>
</evidence>
<keyword evidence="3" id="KW-0804">Transcription</keyword>
<evidence type="ECO:0000256" key="2">
    <source>
        <dbReference type="ARBA" id="ARBA00023015"/>
    </source>
</evidence>
<protein>
    <recommendedName>
        <fullName evidence="10">SANT domain-containing protein</fullName>
    </recommendedName>
</protein>
<feature type="domain" description="DUF7650" evidence="6">
    <location>
        <begin position="255"/>
        <end position="339"/>
    </location>
</feature>
<keyword evidence="9" id="KW-1185">Reference proteome</keyword>
<dbReference type="Proteomes" id="UP000015453">
    <property type="component" value="Unassembled WGS sequence"/>
</dbReference>
<evidence type="ECO:0000256" key="4">
    <source>
        <dbReference type="ARBA" id="ARBA00023242"/>
    </source>
</evidence>
<keyword evidence="2" id="KW-0805">Transcription regulation</keyword>
<organism evidence="8 9">
    <name type="scientific">Genlisea aurea</name>
    <dbReference type="NCBI Taxonomy" id="192259"/>
    <lineage>
        <taxon>Eukaryota</taxon>
        <taxon>Viridiplantae</taxon>
        <taxon>Streptophyta</taxon>
        <taxon>Embryophyta</taxon>
        <taxon>Tracheophyta</taxon>
        <taxon>Spermatophyta</taxon>
        <taxon>Magnoliopsida</taxon>
        <taxon>eudicotyledons</taxon>
        <taxon>Gunneridae</taxon>
        <taxon>Pentapetalae</taxon>
        <taxon>asterids</taxon>
        <taxon>lamiids</taxon>
        <taxon>Lamiales</taxon>
        <taxon>Lentibulariaceae</taxon>
        <taxon>Genlisea</taxon>
    </lineage>
</organism>
<keyword evidence="4" id="KW-0539">Nucleus</keyword>
<gene>
    <name evidence="8" type="ORF">M569_00459</name>
</gene>
<dbReference type="InterPro" id="IPR056067">
    <property type="entry name" value="DUF7650"/>
</dbReference>
<evidence type="ECO:0000256" key="1">
    <source>
        <dbReference type="ARBA" id="ARBA00004123"/>
    </source>
</evidence>
<feature type="compositionally biased region" description="Basic residues" evidence="5">
    <location>
        <begin position="442"/>
        <end position="458"/>
    </location>
</feature>
<dbReference type="PANTHER" id="PTHR13859">
    <property type="entry name" value="ATROPHIN-RELATED"/>
    <property type="match status" value="1"/>
</dbReference>
<feature type="domain" description="DUF7952" evidence="7">
    <location>
        <begin position="86"/>
        <end position="216"/>
    </location>
</feature>
<evidence type="ECO:0000313" key="8">
    <source>
        <dbReference type="EMBL" id="EPS74293.1"/>
    </source>
</evidence>
<dbReference type="Gene3D" id="1.10.10.60">
    <property type="entry name" value="Homeodomain-like"/>
    <property type="match status" value="1"/>
</dbReference>
<dbReference type="AlphaFoldDB" id="S8EE74"/>
<evidence type="ECO:0000259" key="7">
    <source>
        <dbReference type="Pfam" id="PF25826"/>
    </source>
</evidence>
<dbReference type="InterPro" id="IPR009057">
    <property type="entry name" value="Homeodomain-like_sf"/>
</dbReference>
<dbReference type="PANTHER" id="PTHR13859:SF11">
    <property type="entry name" value="GRUNGE, ISOFORM J"/>
    <property type="match status" value="1"/>
</dbReference>
<evidence type="ECO:0008006" key="10">
    <source>
        <dbReference type="Google" id="ProtNLM"/>
    </source>
</evidence>
<feature type="region of interest" description="Disordered" evidence="5">
    <location>
        <begin position="421"/>
        <end position="476"/>
    </location>
</feature>
<dbReference type="GO" id="GO:0003714">
    <property type="term" value="F:transcription corepressor activity"/>
    <property type="evidence" value="ECO:0007669"/>
    <property type="project" value="TreeGrafter"/>
</dbReference>
<accession>S8EE74</accession>
<dbReference type="Pfam" id="PF24662">
    <property type="entry name" value="DUF7650"/>
    <property type="match status" value="1"/>
</dbReference>
<comment type="subcellular location">
    <subcellularLocation>
        <location evidence="1">Nucleus</location>
    </subcellularLocation>
</comment>
<sequence>DNLLSQDSDGGEASSMILPRIGDEFQVQPPLHCPDYMAESVGLPLSVAWIHLTSARHCGCEDGASESGKACGCVTRLVPESRVVEWSSDDKKVFLLALYIFEKDFIEIKRFLGTKGTGALLAYYYGTFYGSREYRRWSDCRKVKGKRGIYGRRLFSGLRQQELLSRILPCVSEDCRNALVEVSKAFSDEAMSFPDYVSSLKTMVGMSSLVEAVGIGTGKRDLTTMAMEPSRSSQAASFRPEMPTGKACSSLTPPEIIKFLSGDYRLSKARSSDLFWEAVWPRLLARGWHSEQPKDQAGSKNCLVFLVPEVKKFSRRKLVKGDQYFDSVADVLSRVAKDPGLIRLENEDDSWTKPTADRDDAVEESPSRQKPCFLQPRTPKRSGGGGGGSDVMKFTIVDTSLSSDGKVRELRSLPFDVSAAPVHLSDEGSAESGTLNSENQKKTTKKKKKKVTKPPHKKKIDDDDDNYAAPVNKRRR</sequence>
<dbReference type="EMBL" id="AUSU01000120">
    <property type="protein sequence ID" value="EPS74293.1"/>
    <property type="molecule type" value="Genomic_DNA"/>
</dbReference>
<dbReference type="Pfam" id="PF25826">
    <property type="entry name" value="DUF7952"/>
    <property type="match status" value="1"/>
</dbReference>
<name>S8EE74_9LAMI</name>
<evidence type="ECO:0000256" key="3">
    <source>
        <dbReference type="ARBA" id="ARBA00023163"/>
    </source>
</evidence>
<feature type="non-terminal residue" evidence="8">
    <location>
        <position position="1"/>
    </location>
</feature>
<proteinExistence type="predicted"/>
<feature type="region of interest" description="Disordered" evidence="5">
    <location>
        <begin position="346"/>
        <end position="391"/>
    </location>
</feature>
<reference evidence="8 9" key="1">
    <citation type="journal article" date="2013" name="BMC Genomics">
        <title>The miniature genome of a carnivorous plant Genlisea aurea contains a low number of genes and short non-coding sequences.</title>
        <authorList>
            <person name="Leushkin E.V."/>
            <person name="Sutormin R.A."/>
            <person name="Nabieva E.R."/>
            <person name="Penin A.A."/>
            <person name="Kondrashov A.S."/>
            <person name="Logacheva M.D."/>
        </authorList>
    </citation>
    <scope>NUCLEOTIDE SEQUENCE [LARGE SCALE GENOMIC DNA]</scope>
</reference>
<feature type="non-terminal residue" evidence="8">
    <location>
        <position position="476"/>
    </location>
</feature>
<dbReference type="SUPFAM" id="SSF46689">
    <property type="entry name" value="Homeodomain-like"/>
    <property type="match status" value="1"/>
</dbReference>
<dbReference type="InterPro" id="IPR057712">
    <property type="entry name" value="DUF7952"/>
</dbReference>
<comment type="caution">
    <text evidence="8">The sequence shown here is derived from an EMBL/GenBank/DDBJ whole genome shotgun (WGS) entry which is preliminary data.</text>
</comment>
<dbReference type="GO" id="GO:0005634">
    <property type="term" value="C:nucleus"/>
    <property type="evidence" value="ECO:0007669"/>
    <property type="project" value="UniProtKB-SubCell"/>
</dbReference>
<evidence type="ECO:0000259" key="6">
    <source>
        <dbReference type="Pfam" id="PF24662"/>
    </source>
</evidence>